<name>A0A2W6AK71_9BACT</name>
<proteinExistence type="predicted"/>
<evidence type="ECO:0000313" key="1">
    <source>
        <dbReference type="EMBL" id="PZR78141.1"/>
    </source>
</evidence>
<protein>
    <submittedName>
        <fullName evidence="1">Uncharacterized protein</fullName>
    </submittedName>
</protein>
<dbReference type="Proteomes" id="UP000248724">
    <property type="component" value="Unassembled WGS sequence"/>
</dbReference>
<organism evidence="1 2">
    <name type="scientific">Candidatus Aeolococcus gillhamiae</name>
    <dbReference type="NCBI Taxonomy" id="3127015"/>
    <lineage>
        <taxon>Bacteria</taxon>
        <taxon>Bacillati</taxon>
        <taxon>Candidatus Dormiibacterota</taxon>
        <taxon>Candidatus Dormibacteria</taxon>
        <taxon>Candidatus Aeolococcales</taxon>
        <taxon>Candidatus Aeolococcaceae</taxon>
        <taxon>Candidatus Aeolococcus</taxon>
    </lineage>
</organism>
<comment type="caution">
    <text evidence="1">The sequence shown here is derived from an EMBL/GenBank/DDBJ whole genome shotgun (WGS) entry which is preliminary data.</text>
</comment>
<dbReference type="EMBL" id="QHBU01000268">
    <property type="protein sequence ID" value="PZR78141.1"/>
    <property type="molecule type" value="Genomic_DNA"/>
</dbReference>
<gene>
    <name evidence="1" type="ORF">DLM65_13780</name>
</gene>
<accession>A0A2W6AK71</accession>
<sequence length="77" mass="8279">MLAGTPSGLTSNVGDKMRAIVTCECCGHRQAVARPIGRPEAFHVVCHECEGILRVEVTADDLTTAQKSVGRSRKTRV</sequence>
<reference evidence="1 2" key="1">
    <citation type="journal article" date="2017" name="Nature">
        <title>Atmospheric trace gases support primary production in Antarctic desert surface soil.</title>
        <authorList>
            <person name="Ji M."/>
            <person name="Greening C."/>
            <person name="Vanwonterghem I."/>
            <person name="Carere C.R."/>
            <person name="Bay S.K."/>
            <person name="Steen J.A."/>
            <person name="Montgomery K."/>
            <person name="Lines T."/>
            <person name="Beardall J."/>
            <person name="van Dorst J."/>
            <person name="Snape I."/>
            <person name="Stott M.B."/>
            <person name="Hugenholtz P."/>
            <person name="Ferrari B.C."/>
        </authorList>
    </citation>
    <scope>NUCLEOTIDE SEQUENCE [LARGE SCALE GENOMIC DNA]</scope>
    <source>
        <strain evidence="1">RRmetagenome_bin12</strain>
    </source>
</reference>
<dbReference type="AlphaFoldDB" id="A0A2W6AK71"/>
<evidence type="ECO:0000313" key="2">
    <source>
        <dbReference type="Proteomes" id="UP000248724"/>
    </source>
</evidence>